<protein>
    <recommendedName>
        <fullName evidence="2">BTB domain-containing protein</fullName>
    </recommendedName>
</protein>
<evidence type="ECO:0000259" key="2">
    <source>
        <dbReference type="PROSITE" id="PS50097"/>
    </source>
</evidence>
<name>A0ABV0QX64_9TELE</name>
<dbReference type="InterPro" id="IPR011333">
    <property type="entry name" value="SKP1/BTB/POZ_sf"/>
</dbReference>
<dbReference type="SUPFAM" id="SSF54695">
    <property type="entry name" value="POZ domain"/>
    <property type="match status" value="1"/>
</dbReference>
<keyword evidence="1" id="KW-0732">Signal</keyword>
<organism evidence="3 4">
    <name type="scientific">Xenoophorus captivus</name>
    <dbReference type="NCBI Taxonomy" id="1517983"/>
    <lineage>
        <taxon>Eukaryota</taxon>
        <taxon>Metazoa</taxon>
        <taxon>Chordata</taxon>
        <taxon>Craniata</taxon>
        <taxon>Vertebrata</taxon>
        <taxon>Euteleostomi</taxon>
        <taxon>Actinopterygii</taxon>
        <taxon>Neopterygii</taxon>
        <taxon>Teleostei</taxon>
        <taxon>Neoteleostei</taxon>
        <taxon>Acanthomorphata</taxon>
        <taxon>Ovalentaria</taxon>
        <taxon>Atherinomorphae</taxon>
        <taxon>Cyprinodontiformes</taxon>
        <taxon>Goodeidae</taxon>
        <taxon>Xenoophorus</taxon>
    </lineage>
</organism>
<feature type="chain" id="PRO_5045059461" description="BTB domain-containing protein" evidence="1">
    <location>
        <begin position="25"/>
        <end position="124"/>
    </location>
</feature>
<dbReference type="Gene3D" id="3.30.710.10">
    <property type="entry name" value="Potassium Channel Kv1.1, Chain A"/>
    <property type="match status" value="1"/>
</dbReference>
<reference evidence="3 4" key="1">
    <citation type="submission" date="2021-06" db="EMBL/GenBank/DDBJ databases">
        <authorList>
            <person name="Palmer J.M."/>
        </authorList>
    </citation>
    <scope>NUCLEOTIDE SEQUENCE [LARGE SCALE GENOMIC DNA]</scope>
    <source>
        <strain evidence="3 4">XC_2019</strain>
        <tissue evidence="3">Muscle</tissue>
    </source>
</reference>
<keyword evidence="4" id="KW-1185">Reference proteome</keyword>
<evidence type="ECO:0000313" key="4">
    <source>
        <dbReference type="Proteomes" id="UP001434883"/>
    </source>
</evidence>
<gene>
    <name evidence="3" type="ORF">XENOCAPTIV_018761</name>
</gene>
<proteinExistence type="predicted"/>
<feature type="domain" description="BTB" evidence="2">
    <location>
        <begin position="94"/>
        <end position="120"/>
    </location>
</feature>
<dbReference type="InterPro" id="IPR000210">
    <property type="entry name" value="BTB/POZ_dom"/>
</dbReference>
<dbReference type="EMBL" id="JAHRIN010025602">
    <property type="protein sequence ID" value="MEQ2199978.1"/>
    <property type="molecule type" value="Genomic_DNA"/>
</dbReference>
<dbReference type="Pfam" id="PF00651">
    <property type="entry name" value="BTB"/>
    <property type="match status" value="1"/>
</dbReference>
<dbReference type="PROSITE" id="PS50097">
    <property type="entry name" value="BTB"/>
    <property type="match status" value="1"/>
</dbReference>
<comment type="caution">
    <text evidence="3">The sequence shown here is derived from an EMBL/GenBank/DDBJ whole genome shotgun (WGS) entry which is preliminary data.</text>
</comment>
<feature type="signal peptide" evidence="1">
    <location>
        <begin position="1"/>
        <end position="24"/>
    </location>
</feature>
<sequence>MAKSVRPFLDLLFLFVSSPRPAVKQPHYGAARQVKGMKPEGHWFIMAENGRELICSVRQAGSSGRPDRQMFKSWTHFPSLMDGIHALRQSGTLSDVVLLVEGRPIQAHRVLLAASCDYFRYNSH</sequence>
<evidence type="ECO:0000313" key="3">
    <source>
        <dbReference type="EMBL" id="MEQ2199978.1"/>
    </source>
</evidence>
<dbReference type="Proteomes" id="UP001434883">
    <property type="component" value="Unassembled WGS sequence"/>
</dbReference>
<evidence type="ECO:0000256" key="1">
    <source>
        <dbReference type="SAM" id="SignalP"/>
    </source>
</evidence>
<dbReference type="PANTHER" id="PTHR45632">
    <property type="entry name" value="LD33804P"/>
    <property type="match status" value="1"/>
</dbReference>
<dbReference type="PANTHER" id="PTHR45632:SF5">
    <property type="entry name" value="KELCH-LIKE PROTEIN 22"/>
    <property type="match status" value="1"/>
</dbReference>
<accession>A0ABV0QX64</accession>